<dbReference type="RefSeq" id="WP_354662289.1">
    <property type="nucleotide sequence ID" value="NZ_JBEXAC010000002.1"/>
</dbReference>
<dbReference type="PANTHER" id="PTHR34003:SF2">
    <property type="entry name" value="SNOAL-LIKE DOMAIN-CONTAINING PROTEIN"/>
    <property type="match status" value="1"/>
</dbReference>
<organism evidence="2 3">
    <name type="scientific">Chitinophaga defluvii</name>
    <dbReference type="NCBI Taxonomy" id="3163343"/>
    <lineage>
        <taxon>Bacteria</taxon>
        <taxon>Pseudomonadati</taxon>
        <taxon>Bacteroidota</taxon>
        <taxon>Chitinophagia</taxon>
        <taxon>Chitinophagales</taxon>
        <taxon>Chitinophagaceae</taxon>
        <taxon>Chitinophaga</taxon>
    </lineage>
</organism>
<keyword evidence="3" id="KW-1185">Reference proteome</keyword>
<feature type="domain" description="SnoaL-like" evidence="1">
    <location>
        <begin position="42"/>
        <end position="143"/>
    </location>
</feature>
<dbReference type="EMBL" id="JBEXAC010000002">
    <property type="protein sequence ID" value="MET6999727.1"/>
    <property type="molecule type" value="Genomic_DNA"/>
</dbReference>
<gene>
    <name evidence="2" type="ORF">ABR189_20220</name>
</gene>
<reference evidence="2 3" key="1">
    <citation type="submission" date="2024-06" db="EMBL/GenBank/DDBJ databases">
        <title>Chitinophaga defluvii sp. nov., isolated from municipal sewage.</title>
        <authorList>
            <person name="Zhang L."/>
        </authorList>
    </citation>
    <scope>NUCLEOTIDE SEQUENCE [LARGE SCALE GENOMIC DNA]</scope>
    <source>
        <strain evidence="2 3">H8</strain>
    </source>
</reference>
<dbReference type="Gene3D" id="3.10.450.50">
    <property type="match status" value="1"/>
</dbReference>
<protein>
    <submittedName>
        <fullName evidence="2">Ester cyclase</fullName>
    </submittedName>
</protein>
<comment type="caution">
    <text evidence="2">The sequence shown here is derived from an EMBL/GenBank/DDBJ whole genome shotgun (WGS) entry which is preliminary data.</text>
</comment>
<dbReference type="PANTHER" id="PTHR34003">
    <property type="entry name" value="BLL2395 PROTEIN"/>
    <property type="match status" value="1"/>
</dbReference>
<name>A0ABV2TAR8_9BACT</name>
<dbReference type="SUPFAM" id="SSF54427">
    <property type="entry name" value="NTF2-like"/>
    <property type="match status" value="1"/>
</dbReference>
<dbReference type="InterPro" id="IPR037401">
    <property type="entry name" value="SnoaL-like"/>
</dbReference>
<accession>A0ABV2TAR8</accession>
<sequence>MSSNAKFKIVYLLQPRSSPFILGKKFAHPKNATNMQALPSLVEEYIALLKAFKYSDALDQFYDENLVKHENEDAPTIGLAAHRAEVEQFFNTTSHHHATVKNVIISDDVSVIEWYYEFDHKKFGHLKLNQVSVQRWKNGKIIHERHHYNR</sequence>
<dbReference type="InterPro" id="IPR032710">
    <property type="entry name" value="NTF2-like_dom_sf"/>
</dbReference>
<evidence type="ECO:0000259" key="1">
    <source>
        <dbReference type="Pfam" id="PF12680"/>
    </source>
</evidence>
<evidence type="ECO:0000313" key="2">
    <source>
        <dbReference type="EMBL" id="MET6999727.1"/>
    </source>
</evidence>
<dbReference type="Proteomes" id="UP001549749">
    <property type="component" value="Unassembled WGS sequence"/>
</dbReference>
<dbReference type="Pfam" id="PF12680">
    <property type="entry name" value="SnoaL_2"/>
    <property type="match status" value="1"/>
</dbReference>
<proteinExistence type="predicted"/>
<evidence type="ECO:0000313" key="3">
    <source>
        <dbReference type="Proteomes" id="UP001549749"/>
    </source>
</evidence>